<evidence type="ECO:0000313" key="3">
    <source>
        <dbReference type="EMBL" id="PIV25388.1"/>
    </source>
</evidence>
<dbReference type="Pfam" id="PF00041">
    <property type="entry name" value="fn3"/>
    <property type="match status" value="1"/>
</dbReference>
<dbReference type="InterPro" id="IPR003961">
    <property type="entry name" value="FN3_dom"/>
</dbReference>
<dbReference type="InterPro" id="IPR008969">
    <property type="entry name" value="CarboxyPept-like_regulatory"/>
</dbReference>
<dbReference type="Proteomes" id="UP000229966">
    <property type="component" value="Unassembled WGS sequence"/>
</dbReference>
<dbReference type="Gene3D" id="2.60.40.10">
    <property type="entry name" value="Immunoglobulins"/>
    <property type="match status" value="1"/>
</dbReference>
<dbReference type="PROSITE" id="PS50853">
    <property type="entry name" value="FN3"/>
    <property type="match status" value="1"/>
</dbReference>
<dbReference type="SUPFAM" id="SSF49464">
    <property type="entry name" value="Carboxypeptidase regulatory domain-like"/>
    <property type="match status" value="2"/>
</dbReference>
<dbReference type="EMBL" id="PEUM01000052">
    <property type="protein sequence ID" value="PIV25388.1"/>
    <property type="molecule type" value="Genomic_DNA"/>
</dbReference>
<dbReference type="Gene3D" id="2.60.40.1120">
    <property type="entry name" value="Carboxypeptidase-like, regulatory domain"/>
    <property type="match status" value="2"/>
</dbReference>
<dbReference type="SMART" id="SM00060">
    <property type="entry name" value="FN3"/>
    <property type="match status" value="1"/>
</dbReference>
<evidence type="ECO:0000256" key="1">
    <source>
        <dbReference type="SAM" id="MobiDB-lite"/>
    </source>
</evidence>
<dbReference type="InterPro" id="IPR013783">
    <property type="entry name" value="Ig-like_fold"/>
</dbReference>
<organism evidence="3 4">
    <name type="scientific">Candidatus Berkelbacteria bacterium CG03_land_8_20_14_0_80_40_36</name>
    <dbReference type="NCBI Taxonomy" id="1974509"/>
    <lineage>
        <taxon>Bacteria</taxon>
        <taxon>Candidatus Berkelbacteria</taxon>
    </lineage>
</organism>
<name>A0A2M7CIF0_9BACT</name>
<accession>A0A2M7CIF0</accession>
<feature type="domain" description="Fibronectin type-III" evidence="2">
    <location>
        <begin position="1090"/>
        <end position="1186"/>
    </location>
</feature>
<comment type="caution">
    <text evidence="3">The sequence shown here is derived from an EMBL/GenBank/DDBJ whole genome shotgun (WGS) entry which is preliminary data.</text>
</comment>
<evidence type="ECO:0000259" key="2">
    <source>
        <dbReference type="PROSITE" id="PS50853"/>
    </source>
</evidence>
<dbReference type="InterPro" id="IPR036116">
    <property type="entry name" value="FN3_sf"/>
</dbReference>
<sequence>MRSIKWFTRAGVALAIGFLAIWLNTSQTVNQNSVPKAKAGAISSITVTPSNNSVNTNADYTIAFTTASDLSQYGYVYMVFRGNDWGYFDTYSASLDYIKVDGATSIKLEKSYFSGNNLAFTVPYGNTLAGGSAVEIKLLNVRNPYYAGGYQLQVYTNRYGTDIDGSYSNRQYMSDTFTIGTISVHGTATLNGVAQSGMYLSLYDTSYQHYAYSNTNSDGYYELGDTLPAGSYSLQVSPPWDKQNIKRYTATLTLDGTNQLKDITLEEKTKTLSGVITGSDGTKISNAYIYANQSGTWDYAYANTDSNGAYSMKLSGGAWSVSLSGGWDGTWVNENSAQNISFTNDQSAESSTLNLTVTIPDCTVSGTMVLRDANGNDTAITSGGVSIYQNSAPWSGFYKSLYDTNAFSGKLIAGKFKVYPWSSDNSNYLENVYQQNSSGGWDALNSQVLAVKDSDTSLVIKIVYSQKTDHISGQVVDENGTGVQGANVYGWKNSSSNYDWANATTDSSGNYDLLVSPGEWQINVYPNWNSNYTYLGKPLAVTVVSGTSQTSKNFTFMTLNATINGTVVDTDGAILSSLNSWVYIDTSDMGQEYWYSNVGASVTNGKFTMKVPAGTHKITVGWGGQDYSPGDSTSATVAANGSQEINVVMLKNDATITGYLKDVDGNAVTGQWAWVNASNNRHSWAGGSVDTATGQYTMKVAAGSWFMSFWVDYNSGYASQLMDDNKVTIASGQTIVKDITLRKIDSRITGSVKKYDDTGMENIPVSFDTRSGKKKDNGNKMMWYYANTAWTDAEGNFSMNMPAGTYYVNASMPYWQASSQSLINPEEQQKTVDASNPATANLVFRQVDSQISGTVTLDGATTSAYVWAWAEKGGGSDATAGADGTYSVNATKNDIWHIGAVKENDQTVYMSSEYLVETEGNATNTQNISLTAQNWPLPDSISSTFDPTKLKTISLSDGTVISIPANACVTDADNPPATVTFTATPSATLPSQKGDKPLWYGYDFSVTEPDGTQVITFNSDITISFPFTDAILTDKGLTEDDLTLKYYNETTGEWEQVATIAIDRDNNTVTISIDHFTVFAITTDVADTTAPSAPTGITATAGSHKATLAWTNPSDADFAGIKIYRSTTSGALGDLVVSTVSDTTASYENTTLTAGTTYYYTVRSYDTTGNISQNATQVFTTPTDGASASTSSVTALPETGSSSQIPDARIRNYIKLQMEKISELVGL</sequence>
<proteinExistence type="predicted"/>
<dbReference type="SUPFAM" id="SSF49478">
    <property type="entry name" value="Cna protein B-type domain"/>
    <property type="match status" value="1"/>
</dbReference>
<protein>
    <recommendedName>
        <fullName evidence="2">Fibronectin type-III domain-containing protein</fullName>
    </recommendedName>
</protein>
<feature type="region of interest" description="Disordered" evidence="1">
    <location>
        <begin position="1182"/>
        <end position="1202"/>
    </location>
</feature>
<dbReference type="CDD" id="cd00063">
    <property type="entry name" value="FN3"/>
    <property type="match status" value="1"/>
</dbReference>
<reference evidence="4" key="1">
    <citation type="submission" date="2017-09" db="EMBL/GenBank/DDBJ databases">
        <title>Depth-based differentiation of microbial function through sediment-hosted aquifers and enrichment of novel symbionts in the deep terrestrial subsurface.</title>
        <authorList>
            <person name="Probst A.J."/>
            <person name="Ladd B."/>
            <person name="Jarett J.K."/>
            <person name="Geller-Mcgrath D.E."/>
            <person name="Sieber C.M.K."/>
            <person name="Emerson J.B."/>
            <person name="Anantharaman K."/>
            <person name="Thomas B.C."/>
            <person name="Malmstrom R."/>
            <person name="Stieglmeier M."/>
            <person name="Klingl A."/>
            <person name="Woyke T."/>
            <person name="Ryan C.M."/>
            <person name="Banfield J.F."/>
        </authorList>
    </citation>
    <scope>NUCLEOTIDE SEQUENCE [LARGE SCALE GENOMIC DNA]</scope>
</reference>
<dbReference type="SUPFAM" id="SSF49265">
    <property type="entry name" value="Fibronectin type III"/>
    <property type="match status" value="1"/>
</dbReference>
<dbReference type="AlphaFoldDB" id="A0A2M7CIF0"/>
<gene>
    <name evidence="3" type="ORF">COS38_01800</name>
</gene>
<evidence type="ECO:0000313" key="4">
    <source>
        <dbReference type="Proteomes" id="UP000229966"/>
    </source>
</evidence>